<dbReference type="SUPFAM" id="SSF55073">
    <property type="entry name" value="Nucleotide cyclase"/>
    <property type="match status" value="1"/>
</dbReference>
<keyword evidence="4" id="KW-0472">Membrane</keyword>
<evidence type="ECO:0000313" key="7">
    <source>
        <dbReference type="Proteomes" id="UP000287823"/>
    </source>
</evidence>
<name>A0A432WK08_9GAMM</name>
<evidence type="ECO:0000313" key="6">
    <source>
        <dbReference type="EMBL" id="RUO34104.1"/>
    </source>
</evidence>
<keyword evidence="4" id="KW-0812">Transmembrane</keyword>
<feature type="transmembrane region" description="Helical" evidence="4">
    <location>
        <begin position="35"/>
        <end position="53"/>
    </location>
</feature>
<feature type="compositionally biased region" description="Basic residues" evidence="3">
    <location>
        <begin position="285"/>
        <end position="298"/>
    </location>
</feature>
<dbReference type="AlphaFoldDB" id="A0A432WK08"/>
<dbReference type="GO" id="GO:0052621">
    <property type="term" value="F:diguanylate cyclase activity"/>
    <property type="evidence" value="ECO:0007669"/>
    <property type="project" value="UniProtKB-EC"/>
</dbReference>
<dbReference type="EMBL" id="PIPO01000002">
    <property type="protein sequence ID" value="RUO34104.1"/>
    <property type="molecule type" value="Genomic_DNA"/>
</dbReference>
<feature type="transmembrane region" description="Helical" evidence="4">
    <location>
        <begin position="65"/>
        <end position="84"/>
    </location>
</feature>
<dbReference type="Proteomes" id="UP000287823">
    <property type="component" value="Unassembled WGS sequence"/>
</dbReference>
<dbReference type="PANTHER" id="PTHR45138:SF9">
    <property type="entry name" value="DIGUANYLATE CYCLASE DGCM-RELATED"/>
    <property type="match status" value="1"/>
</dbReference>
<evidence type="ECO:0000256" key="2">
    <source>
        <dbReference type="ARBA" id="ARBA00034247"/>
    </source>
</evidence>
<dbReference type="Gene3D" id="3.30.70.270">
    <property type="match status" value="1"/>
</dbReference>
<reference evidence="6 7" key="1">
    <citation type="journal article" date="2011" name="Front. Microbiol.">
        <title>Genomic signatures of strain selection and enhancement in Bacillus atrophaeus var. globigii, a historical biowarfare simulant.</title>
        <authorList>
            <person name="Gibbons H.S."/>
            <person name="Broomall S.M."/>
            <person name="McNew L.A."/>
            <person name="Daligault H."/>
            <person name="Chapman C."/>
            <person name="Bruce D."/>
            <person name="Karavis M."/>
            <person name="Krepps M."/>
            <person name="McGregor P.A."/>
            <person name="Hong C."/>
            <person name="Park K.H."/>
            <person name="Akmal A."/>
            <person name="Feldman A."/>
            <person name="Lin J.S."/>
            <person name="Chang W.E."/>
            <person name="Higgs B.W."/>
            <person name="Demirev P."/>
            <person name="Lindquist J."/>
            <person name="Liem A."/>
            <person name="Fochler E."/>
            <person name="Read T.D."/>
            <person name="Tapia R."/>
            <person name="Johnson S."/>
            <person name="Bishop-Lilly K.A."/>
            <person name="Detter C."/>
            <person name="Han C."/>
            <person name="Sozhamannan S."/>
            <person name="Rosenzweig C.N."/>
            <person name="Skowronski E.W."/>
        </authorList>
    </citation>
    <scope>NUCLEOTIDE SEQUENCE [LARGE SCALE GENOMIC DNA]</scope>
    <source>
        <strain evidence="6 7">Y4G10-17</strain>
    </source>
</reference>
<dbReference type="GO" id="GO:0005886">
    <property type="term" value="C:plasma membrane"/>
    <property type="evidence" value="ECO:0007669"/>
    <property type="project" value="TreeGrafter"/>
</dbReference>
<keyword evidence="7" id="KW-1185">Reference proteome</keyword>
<dbReference type="EC" id="2.7.7.65" evidence="1"/>
<comment type="catalytic activity">
    <reaction evidence="2">
        <text>2 GTP = 3',3'-c-di-GMP + 2 diphosphate</text>
        <dbReference type="Rhea" id="RHEA:24898"/>
        <dbReference type="ChEBI" id="CHEBI:33019"/>
        <dbReference type="ChEBI" id="CHEBI:37565"/>
        <dbReference type="ChEBI" id="CHEBI:58805"/>
        <dbReference type="EC" id="2.7.7.65"/>
    </reaction>
</comment>
<dbReference type="CDD" id="cd01949">
    <property type="entry name" value="GGDEF"/>
    <property type="match status" value="1"/>
</dbReference>
<feature type="domain" description="GGDEF" evidence="5">
    <location>
        <begin position="203"/>
        <end position="353"/>
    </location>
</feature>
<proteinExistence type="predicted"/>
<comment type="caution">
    <text evidence="6">The sequence shown here is derived from an EMBL/GenBank/DDBJ whole genome shotgun (WGS) entry which is preliminary data.</text>
</comment>
<sequence length="353" mass="39499">MRQWSWWYWLGLVASVFFVSQRVLAEALTEDGVAVLQVFLPLLMVALVLLLSLLPKPPLWRPLGLTLLAVVVGLPLLLLLLSLADAQHWWGFNLFAARPLVAGLSLSWPLLLFSLLVVGVWFIPRAKRSGQPREWTELAVTLLLLLMLLTTQQPQLMNLAAFALALTLLLGLTTQMLNLAYVDELTQLPARRALMNEMRKLGRRSAVTMLDVDHFKKFNDTYGHDVGDQVLRLIAAQLRKEPGCKAFRYGGEEFTLIFSHADKEEITQRLESVRQRVANYPLRLRSQRRPVSGKKGQQKRGGGAGKVKTVKVTISLGCAIRRPGESTDAMLKRADSILYKAKNAGRNCALVSL</sequence>
<accession>A0A432WK08</accession>
<dbReference type="PROSITE" id="PS50887">
    <property type="entry name" value="GGDEF"/>
    <property type="match status" value="1"/>
</dbReference>
<dbReference type="SMART" id="SM00267">
    <property type="entry name" value="GGDEF"/>
    <property type="match status" value="1"/>
</dbReference>
<evidence type="ECO:0000256" key="3">
    <source>
        <dbReference type="SAM" id="MobiDB-lite"/>
    </source>
</evidence>
<organism evidence="6 7">
    <name type="scientific">Aliidiomarina soli</name>
    <dbReference type="NCBI Taxonomy" id="1928574"/>
    <lineage>
        <taxon>Bacteria</taxon>
        <taxon>Pseudomonadati</taxon>
        <taxon>Pseudomonadota</taxon>
        <taxon>Gammaproteobacteria</taxon>
        <taxon>Alteromonadales</taxon>
        <taxon>Idiomarinaceae</taxon>
        <taxon>Aliidiomarina</taxon>
    </lineage>
</organism>
<keyword evidence="4" id="KW-1133">Transmembrane helix</keyword>
<evidence type="ECO:0000256" key="4">
    <source>
        <dbReference type="SAM" id="Phobius"/>
    </source>
</evidence>
<feature type="transmembrane region" description="Helical" evidence="4">
    <location>
        <begin position="104"/>
        <end position="123"/>
    </location>
</feature>
<dbReference type="PANTHER" id="PTHR45138">
    <property type="entry name" value="REGULATORY COMPONENTS OF SENSORY TRANSDUCTION SYSTEM"/>
    <property type="match status" value="1"/>
</dbReference>
<gene>
    <name evidence="6" type="ORF">CWE14_04445</name>
</gene>
<protein>
    <recommendedName>
        <fullName evidence="1">diguanylate cyclase</fullName>
        <ecNumber evidence="1">2.7.7.65</ecNumber>
    </recommendedName>
</protein>
<evidence type="ECO:0000256" key="1">
    <source>
        <dbReference type="ARBA" id="ARBA00012528"/>
    </source>
</evidence>
<feature type="transmembrane region" description="Helical" evidence="4">
    <location>
        <begin position="159"/>
        <end position="182"/>
    </location>
</feature>
<dbReference type="InterPro" id="IPR043128">
    <property type="entry name" value="Rev_trsase/Diguanyl_cyclase"/>
</dbReference>
<evidence type="ECO:0000259" key="5">
    <source>
        <dbReference type="PROSITE" id="PS50887"/>
    </source>
</evidence>
<dbReference type="NCBIfam" id="TIGR00254">
    <property type="entry name" value="GGDEF"/>
    <property type="match status" value="1"/>
</dbReference>
<dbReference type="InterPro" id="IPR000160">
    <property type="entry name" value="GGDEF_dom"/>
</dbReference>
<dbReference type="InterPro" id="IPR029787">
    <property type="entry name" value="Nucleotide_cyclase"/>
</dbReference>
<dbReference type="Pfam" id="PF00990">
    <property type="entry name" value="GGDEF"/>
    <property type="match status" value="2"/>
</dbReference>
<feature type="region of interest" description="Disordered" evidence="3">
    <location>
        <begin position="284"/>
        <end position="305"/>
    </location>
</feature>
<dbReference type="InterPro" id="IPR050469">
    <property type="entry name" value="Diguanylate_Cyclase"/>
</dbReference>
<dbReference type="GO" id="GO:1902201">
    <property type="term" value="P:negative regulation of bacterial-type flagellum-dependent cell motility"/>
    <property type="evidence" value="ECO:0007669"/>
    <property type="project" value="TreeGrafter"/>
</dbReference>
<feature type="transmembrane region" description="Helical" evidence="4">
    <location>
        <begin position="135"/>
        <end position="153"/>
    </location>
</feature>
<dbReference type="GO" id="GO:0043709">
    <property type="term" value="P:cell adhesion involved in single-species biofilm formation"/>
    <property type="evidence" value="ECO:0007669"/>
    <property type="project" value="TreeGrafter"/>
</dbReference>